<evidence type="ECO:0000256" key="1">
    <source>
        <dbReference type="SAM" id="Phobius"/>
    </source>
</evidence>
<dbReference type="RefSeq" id="WP_054492280.1">
    <property type="nucleotide sequence ID" value="NZ_BBZA01000050.1"/>
</dbReference>
<accession>A0A0P6Y3E5</accession>
<dbReference type="AlphaFoldDB" id="A0A0P6Y3E5"/>
<feature type="transmembrane region" description="Helical" evidence="1">
    <location>
        <begin position="62"/>
        <end position="86"/>
    </location>
</feature>
<gene>
    <name evidence="2" type="ORF">SE16_11145</name>
</gene>
<feature type="transmembrane region" description="Helical" evidence="1">
    <location>
        <begin position="32"/>
        <end position="55"/>
    </location>
</feature>
<proteinExistence type="predicted"/>
<evidence type="ECO:0000313" key="2">
    <source>
        <dbReference type="EMBL" id="KPL87108.1"/>
    </source>
</evidence>
<comment type="caution">
    <text evidence="2">The sequence shown here is derived from an EMBL/GenBank/DDBJ whole genome shotgun (WGS) entry which is preliminary data.</text>
</comment>
<keyword evidence="1" id="KW-0472">Membrane</keyword>
<protein>
    <submittedName>
        <fullName evidence="2">Uncharacterized protein</fullName>
    </submittedName>
</protein>
<organism evidence="2 3">
    <name type="scientific">Ardenticatena maritima</name>
    <dbReference type="NCBI Taxonomy" id="872965"/>
    <lineage>
        <taxon>Bacteria</taxon>
        <taxon>Bacillati</taxon>
        <taxon>Chloroflexota</taxon>
        <taxon>Ardenticatenia</taxon>
        <taxon>Ardenticatenales</taxon>
        <taxon>Ardenticatenaceae</taxon>
        <taxon>Ardenticatena</taxon>
    </lineage>
</organism>
<dbReference type="OrthoDB" id="9813621at2"/>
<evidence type="ECO:0000313" key="3">
    <source>
        <dbReference type="Proteomes" id="UP000050502"/>
    </source>
</evidence>
<keyword evidence="1" id="KW-0812">Transmembrane</keyword>
<reference evidence="2 3" key="1">
    <citation type="submission" date="2015-07" db="EMBL/GenBank/DDBJ databases">
        <title>Whole genome sequence of Ardenticatena maritima DSM 23922.</title>
        <authorList>
            <person name="Hemp J."/>
            <person name="Ward L.M."/>
            <person name="Pace L.A."/>
            <person name="Fischer W.W."/>
        </authorList>
    </citation>
    <scope>NUCLEOTIDE SEQUENCE [LARGE SCALE GENOMIC DNA]</scope>
    <source>
        <strain evidence="2 3">110S</strain>
    </source>
</reference>
<keyword evidence="1" id="KW-1133">Transmembrane helix</keyword>
<name>A0A0P6Y3E5_9CHLR</name>
<sequence length="91" mass="9955">MRKNVFVWIALATVVILLVPLVAMQFTDAVNWSISDFVVMGSLLFGAGSIGVLVARKVHRKYWLAIGVVIAAVFLYVWSELAVGIFTKLGS</sequence>
<feature type="transmembrane region" description="Helical" evidence="1">
    <location>
        <begin position="5"/>
        <end position="26"/>
    </location>
</feature>
<dbReference type="EMBL" id="LGKN01000006">
    <property type="protein sequence ID" value="KPL87108.1"/>
    <property type="molecule type" value="Genomic_DNA"/>
</dbReference>
<dbReference type="Proteomes" id="UP000050502">
    <property type="component" value="Unassembled WGS sequence"/>
</dbReference>